<evidence type="ECO:0000313" key="3">
    <source>
        <dbReference type="Proteomes" id="UP000199513"/>
    </source>
</evidence>
<feature type="chain" id="PRO_5011750202" evidence="1">
    <location>
        <begin position="23"/>
        <end position="153"/>
    </location>
</feature>
<keyword evidence="3" id="KW-1185">Reference proteome</keyword>
<dbReference type="Proteomes" id="UP000199513">
    <property type="component" value="Unassembled WGS sequence"/>
</dbReference>
<gene>
    <name evidence="2" type="ORF">SAMN04488541_100732</name>
</gene>
<dbReference type="RefSeq" id="WP_091541356.1">
    <property type="nucleotide sequence ID" value="NZ_FONY01000007.1"/>
</dbReference>
<proteinExistence type="predicted"/>
<dbReference type="PROSITE" id="PS51257">
    <property type="entry name" value="PROKAR_LIPOPROTEIN"/>
    <property type="match status" value="1"/>
</dbReference>
<evidence type="ECO:0000313" key="2">
    <source>
        <dbReference type="EMBL" id="SFE80281.1"/>
    </source>
</evidence>
<organism evidence="2 3">
    <name type="scientific">Thermoflexibacter ruber</name>
    <dbReference type="NCBI Taxonomy" id="1003"/>
    <lineage>
        <taxon>Bacteria</taxon>
        <taxon>Pseudomonadati</taxon>
        <taxon>Bacteroidota</taxon>
        <taxon>Cytophagia</taxon>
        <taxon>Cytophagales</taxon>
        <taxon>Thermoflexibacteraceae</taxon>
        <taxon>Thermoflexibacter</taxon>
    </lineage>
</organism>
<sequence length="153" mass="17294">MKKFIFLYLFILLSAFSCEKNADITSQNNLVIKTGSSFGMCAGLCITEVVINPTQIVMERKAWRANIANQTCQRTIATQEWQKLAKAVDFNTFKALPETIGCPDCADGGAEWIEIIYQEQAKKVTFEYGKDVPQITNLLTEIRKLRESLNNCE</sequence>
<dbReference type="AlphaFoldDB" id="A0A1I2DIY0"/>
<dbReference type="EMBL" id="FONY01000007">
    <property type="protein sequence ID" value="SFE80281.1"/>
    <property type="molecule type" value="Genomic_DNA"/>
</dbReference>
<name>A0A1I2DIY0_9BACT</name>
<protein>
    <submittedName>
        <fullName evidence="2">Uncharacterized protein</fullName>
    </submittedName>
</protein>
<evidence type="ECO:0000256" key="1">
    <source>
        <dbReference type="SAM" id="SignalP"/>
    </source>
</evidence>
<keyword evidence="1" id="KW-0732">Signal</keyword>
<reference evidence="2 3" key="1">
    <citation type="submission" date="2016-10" db="EMBL/GenBank/DDBJ databases">
        <authorList>
            <person name="de Groot N.N."/>
        </authorList>
    </citation>
    <scope>NUCLEOTIDE SEQUENCE [LARGE SCALE GENOMIC DNA]</scope>
    <source>
        <strain>GEY</strain>
        <strain evidence="3">DSM 9560</strain>
    </source>
</reference>
<accession>A0A1I2DIY0</accession>
<dbReference type="OrthoDB" id="5522116at2"/>
<feature type="signal peptide" evidence="1">
    <location>
        <begin position="1"/>
        <end position="22"/>
    </location>
</feature>